<protein>
    <submittedName>
        <fullName evidence="2">Uncharacterized protein</fullName>
    </submittedName>
</protein>
<evidence type="ECO:0000256" key="1">
    <source>
        <dbReference type="SAM" id="SignalP"/>
    </source>
</evidence>
<dbReference type="EMBL" id="JAEDAH010000104">
    <property type="protein sequence ID" value="MCA6065316.1"/>
    <property type="molecule type" value="Genomic_DNA"/>
</dbReference>
<name>A0ABS7ZUH1_9GAMM</name>
<evidence type="ECO:0000313" key="3">
    <source>
        <dbReference type="Proteomes" id="UP000714380"/>
    </source>
</evidence>
<evidence type="ECO:0000313" key="2">
    <source>
        <dbReference type="EMBL" id="MCA6065316.1"/>
    </source>
</evidence>
<dbReference type="RefSeq" id="WP_225677139.1">
    <property type="nucleotide sequence ID" value="NZ_JAEDAH010000104.1"/>
</dbReference>
<accession>A0ABS7ZUH1</accession>
<feature type="chain" id="PRO_5046977672" evidence="1">
    <location>
        <begin position="25"/>
        <end position="126"/>
    </location>
</feature>
<proteinExistence type="predicted"/>
<keyword evidence="3" id="KW-1185">Reference proteome</keyword>
<dbReference type="Proteomes" id="UP000714380">
    <property type="component" value="Unassembled WGS sequence"/>
</dbReference>
<feature type="signal peptide" evidence="1">
    <location>
        <begin position="1"/>
        <end position="24"/>
    </location>
</feature>
<keyword evidence="1" id="KW-0732">Signal</keyword>
<sequence>MLNRSGRILLAAAALVLVPVAAVSADPTLSYPVEDARADFAQGHYEFVGIQLADTLELPGLKEAQIREVEAKYRIRPLNRHWQTFANVEHDPAKLQRLRSYCIRYNLTLWQALEKKRRDEAFRYRY</sequence>
<comment type="caution">
    <text evidence="2">The sequence shown here is derived from an EMBL/GenBank/DDBJ whole genome shotgun (WGS) entry which is preliminary data.</text>
</comment>
<organism evidence="2 3">
    <name type="scientific">Thalassolituus marinus</name>
    <dbReference type="NCBI Taxonomy" id="671053"/>
    <lineage>
        <taxon>Bacteria</taxon>
        <taxon>Pseudomonadati</taxon>
        <taxon>Pseudomonadota</taxon>
        <taxon>Gammaproteobacteria</taxon>
        <taxon>Oceanospirillales</taxon>
        <taxon>Oceanospirillaceae</taxon>
        <taxon>Thalassolituus</taxon>
    </lineage>
</organism>
<reference evidence="2 3" key="1">
    <citation type="submission" date="2020-12" db="EMBL/GenBank/DDBJ databases">
        <title>Novel Thalassolituus-related marine hydrocarbonoclastic bacteria mediated algae-derived hydrocarbons mineralization in twilight zone of the northern South China Sea.</title>
        <authorList>
            <person name="Dong C."/>
        </authorList>
    </citation>
    <scope>NUCLEOTIDE SEQUENCE [LARGE SCALE GENOMIC DNA]</scope>
    <source>
        <strain evidence="2 3">IMCC1826</strain>
    </source>
</reference>
<gene>
    <name evidence="2" type="ORF">I9W95_17100</name>
</gene>